<feature type="domain" description="HTH tetR-type" evidence="3">
    <location>
        <begin position="7"/>
        <end position="67"/>
    </location>
</feature>
<accession>A0A328ACX0</accession>
<feature type="DNA-binding region" description="H-T-H motif" evidence="2">
    <location>
        <begin position="30"/>
        <end position="49"/>
    </location>
</feature>
<name>A0A328ACX0_9CAUL</name>
<evidence type="ECO:0000259" key="3">
    <source>
        <dbReference type="PROSITE" id="PS50977"/>
    </source>
</evidence>
<keyword evidence="1 2" id="KW-0238">DNA-binding</keyword>
<comment type="caution">
    <text evidence="4">The sequence shown here is derived from an EMBL/GenBank/DDBJ whole genome shotgun (WGS) entry which is preliminary data.</text>
</comment>
<dbReference type="PANTHER" id="PTHR30055:SF219">
    <property type="entry name" value="TRANSCRIPTIONAL REGULATORY PROTEIN"/>
    <property type="match status" value="1"/>
</dbReference>
<reference evidence="5" key="1">
    <citation type="submission" date="2018-05" db="EMBL/GenBank/DDBJ databases">
        <authorList>
            <person name="Li X."/>
        </authorList>
    </citation>
    <scope>NUCLEOTIDE SEQUENCE [LARGE SCALE GENOMIC DNA]</scope>
    <source>
        <strain evidence="5">YIM 73061</strain>
    </source>
</reference>
<evidence type="ECO:0000256" key="1">
    <source>
        <dbReference type="ARBA" id="ARBA00023125"/>
    </source>
</evidence>
<dbReference type="Proteomes" id="UP000249725">
    <property type="component" value="Unassembled WGS sequence"/>
</dbReference>
<proteinExistence type="predicted"/>
<dbReference type="InterPro" id="IPR001647">
    <property type="entry name" value="HTH_TetR"/>
</dbReference>
<feature type="domain" description="HTH tetR-type" evidence="3">
    <location>
        <begin position="221"/>
        <end position="281"/>
    </location>
</feature>
<dbReference type="Pfam" id="PF00440">
    <property type="entry name" value="TetR_N"/>
    <property type="match status" value="1"/>
</dbReference>
<dbReference type="RefSeq" id="WP_111514948.1">
    <property type="nucleotide sequence ID" value="NZ_QFYR01000002.1"/>
</dbReference>
<organism evidence="4 5">
    <name type="scientific">Phenylobacterium deserti</name>
    <dbReference type="NCBI Taxonomy" id="1914756"/>
    <lineage>
        <taxon>Bacteria</taxon>
        <taxon>Pseudomonadati</taxon>
        <taxon>Pseudomonadota</taxon>
        <taxon>Alphaproteobacteria</taxon>
        <taxon>Caulobacterales</taxon>
        <taxon>Caulobacteraceae</taxon>
        <taxon>Phenylobacterium</taxon>
    </lineage>
</organism>
<evidence type="ECO:0000256" key="2">
    <source>
        <dbReference type="PROSITE-ProRule" id="PRU00335"/>
    </source>
</evidence>
<dbReference type="InterPro" id="IPR050109">
    <property type="entry name" value="HTH-type_TetR-like_transc_reg"/>
</dbReference>
<dbReference type="PANTHER" id="PTHR30055">
    <property type="entry name" value="HTH-TYPE TRANSCRIPTIONAL REGULATOR RUTR"/>
    <property type="match status" value="1"/>
</dbReference>
<dbReference type="InterPro" id="IPR009057">
    <property type="entry name" value="Homeodomain-like_sf"/>
</dbReference>
<dbReference type="GO" id="GO:0003700">
    <property type="term" value="F:DNA-binding transcription factor activity"/>
    <property type="evidence" value="ECO:0007669"/>
    <property type="project" value="TreeGrafter"/>
</dbReference>
<dbReference type="OrthoDB" id="9809772at2"/>
<dbReference type="Gene3D" id="1.10.357.10">
    <property type="entry name" value="Tetracycline Repressor, domain 2"/>
    <property type="match status" value="2"/>
</dbReference>
<evidence type="ECO:0000313" key="4">
    <source>
        <dbReference type="EMBL" id="RAK52663.1"/>
    </source>
</evidence>
<feature type="DNA-binding region" description="H-T-H motif" evidence="2">
    <location>
        <begin position="244"/>
        <end position="263"/>
    </location>
</feature>
<protein>
    <recommendedName>
        <fullName evidence="3">HTH tetR-type domain-containing protein</fullName>
    </recommendedName>
</protein>
<dbReference type="AlphaFoldDB" id="A0A328ACX0"/>
<gene>
    <name evidence="4" type="ORF">DJ018_10715</name>
</gene>
<evidence type="ECO:0000313" key="5">
    <source>
        <dbReference type="Proteomes" id="UP000249725"/>
    </source>
</evidence>
<dbReference type="GO" id="GO:0000976">
    <property type="term" value="F:transcription cis-regulatory region binding"/>
    <property type="evidence" value="ECO:0007669"/>
    <property type="project" value="TreeGrafter"/>
</dbReference>
<sequence length="425" mass="45309">MKESAAATPQGRLITAVLDILMAEGVRGVSARALAERAGASASAVNYHFGGREGLLAAAFEHASRQAAEWRTRVLAAAPEAAPPESLASWLQALIQDLCRQRSPILAVREFRQLAARMPSLRATAARDQAAADAFWSEVCARSGLPERCGATLSDFAAGATLVHGPEADWIQELPWLSQTCMRFAARLSGRRADLPGWDGWRANAERRGAASAGDWRPPTSEAAVRMLDAAIEIVGLHGVEGLTHRAVAQVATASLANVTHHFPSQASLVHATFRCLHERATEEGASNRRASPSSLSPRTIADSFVDFLLKPGGDLHPAATALEELILFSAREPELAGVARQLRAGRGEGSMRLLDEMVQAGDALDRLDAHMISTLLMGSIRGVYGLEPLERDAWLRPRARMNLEGLFGAGAASDAGEGCVSAVR</sequence>
<dbReference type="EMBL" id="QFYR01000002">
    <property type="protein sequence ID" value="RAK52663.1"/>
    <property type="molecule type" value="Genomic_DNA"/>
</dbReference>
<dbReference type="PROSITE" id="PS50977">
    <property type="entry name" value="HTH_TETR_2"/>
    <property type="match status" value="2"/>
</dbReference>
<keyword evidence="5" id="KW-1185">Reference proteome</keyword>
<dbReference type="SUPFAM" id="SSF46689">
    <property type="entry name" value="Homeodomain-like"/>
    <property type="match status" value="2"/>
</dbReference>